<keyword evidence="9 16" id="KW-0106">Calcium</keyword>
<evidence type="ECO:0000256" key="18">
    <source>
        <dbReference type="PIRSR" id="PIRSR600823-5"/>
    </source>
</evidence>
<evidence type="ECO:0000259" key="19">
    <source>
        <dbReference type="PROSITE" id="PS50873"/>
    </source>
</evidence>
<evidence type="ECO:0000256" key="7">
    <source>
        <dbReference type="ARBA" id="ARBA00022617"/>
    </source>
</evidence>
<dbReference type="Gene3D" id="1.10.420.10">
    <property type="entry name" value="Peroxidase, domain 2"/>
    <property type="match status" value="1"/>
</dbReference>
<evidence type="ECO:0000256" key="15">
    <source>
        <dbReference type="PIRSR" id="PIRSR600823-2"/>
    </source>
</evidence>
<feature type="binding site" evidence="16">
    <location>
        <position position="216"/>
    </location>
    <ligand>
        <name>Ca(2+)</name>
        <dbReference type="ChEBI" id="CHEBI:29108"/>
        <label>2</label>
    </ligand>
</feature>
<dbReference type="EMBL" id="JAATIQ010000028">
    <property type="protein sequence ID" value="KAF4398227.1"/>
    <property type="molecule type" value="Genomic_DNA"/>
</dbReference>
<comment type="cofactor">
    <cofactor evidence="16">
        <name>Ca(2+)</name>
        <dbReference type="ChEBI" id="CHEBI:29108"/>
    </cofactor>
    <text evidence="16">Binds 2 calcium ions per subunit.</text>
</comment>
<feature type="binding site" evidence="16">
    <location>
        <position position="95"/>
    </location>
    <ligand>
        <name>Ca(2+)</name>
        <dbReference type="ChEBI" id="CHEBI:29108"/>
        <label>1</label>
    </ligand>
</feature>
<comment type="caution">
    <text evidence="20">The sequence shown here is derived from an EMBL/GenBank/DDBJ whole genome shotgun (WGS) entry which is preliminary data.</text>
</comment>
<comment type="function">
    <text evidence="2">Removal of H(2)O(2), oxidation of toxic reductants, biosynthesis and degradation of lignin, suberization, auxin catabolism, response to environmental stresses such as wounding, pathogen attack and oxidative stress. These functions might be dependent on each isozyme/isoform in each plant tissue.</text>
</comment>
<dbReference type="InterPro" id="IPR033905">
    <property type="entry name" value="Secretory_peroxidase"/>
</dbReference>
<evidence type="ECO:0000256" key="16">
    <source>
        <dbReference type="PIRSR" id="PIRSR600823-3"/>
    </source>
</evidence>
<comment type="similarity">
    <text evidence="3">Belongs to the peroxidase family. Ascorbate peroxidase subfamily.</text>
</comment>
<feature type="binding site" evidence="16">
    <location>
        <position position="271"/>
    </location>
    <ligand>
        <name>Ca(2+)</name>
        <dbReference type="ChEBI" id="CHEBI:29108"/>
        <label>2</label>
    </ligand>
</feature>
<feature type="binding site" evidence="15">
    <location>
        <position position="185"/>
    </location>
    <ligand>
        <name>substrate</name>
    </ligand>
</feature>
<dbReference type="InterPro" id="IPR010255">
    <property type="entry name" value="Haem_peroxidase_sf"/>
</dbReference>
<dbReference type="InterPro" id="IPR002016">
    <property type="entry name" value="Haem_peroxidase"/>
</dbReference>
<feature type="site" description="Transition state stabilizer" evidence="17">
    <location>
        <position position="81"/>
    </location>
</feature>
<comment type="cofactor">
    <cofactor evidence="16">
        <name>heme b</name>
        <dbReference type="ChEBI" id="CHEBI:60344"/>
    </cofactor>
    <text evidence="16">Binds 1 heme b (iron(II)-protoporphyrin IX) group per subunit.</text>
</comment>
<feature type="binding site" evidence="16">
    <location>
        <position position="89"/>
    </location>
    <ligand>
        <name>Ca(2+)</name>
        <dbReference type="ChEBI" id="CHEBI:29108"/>
        <label>1</label>
    </ligand>
</feature>
<evidence type="ECO:0000256" key="8">
    <source>
        <dbReference type="ARBA" id="ARBA00022723"/>
    </source>
</evidence>
<dbReference type="GO" id="GO:0140825">
    <property type="term" value="F:lactoperoxidase activity"/>
    <property type="evidence" value="ECO:0007669"/>
    <property type="project" value="UniProtKB-EC"/>
</dbReference>
<dbReference type="Proteomes" id="UP000583929">
    <property type="component" value="Unassembled WGS sequence"/>
</dbReference>
<evidence type="ECO:0000313" key="21">
    <source>
        <dbReference type="Proteomes" id="UP000583929"/>
    </source>
</evidence>
<dbReference type="GO" id="GO:0020037">
    <property type="term" value="F:heme binding"/>
    <property type="evidence" value="ECO:0007669"/>
    <property type="project" value="InterPro"/>
</dbReference>
<reference evidence="20 21" key="1">
    <citation type="journal article" date="2020" name="bioRxiv">
        <title>Sequence and annotation of 42 cannabis genomes reveals extensive copy number variation in cannabinoid synthesis and pathogen resistance genes.</title>
        <authorList>
            <person name="Mckernan K.J."/>
            <person name="Helbert Y."/>
            <person name="Kane L.T."/>
            <person name="Ebling H."/>
            <person name="Zhang L."/>
            <person name="Liu B."/>
            <person name="Eaton Z."/>
            <person name="Mclaughlin S."/>
            <person name="Kingan S."/>
            <person name="Baybayan P."/>
            <person name="Concepcion G."/>
            <person name="Jordan M."/>
            <person name="Riva A."/>
            <person name="Barbazuk W."/>
            <person name="Harkins T."/>
        </authorList>
    </citation>
    <scope>NUCLEOTIDE SEQUENCE [LARGE SCALE GENOMIC DNA]</scope>
    <source>
        <strain evidence="21">cv. Jamaican Lion 4</strain>
        <tissue evidence="20">Leaf</tissue>
    </source>
</reference>
<feature type="binding site" evidence="16">
    <location>
        <position position="109"/>
    </location>
    <ligand>
        <name>Ca(2+)</name>
        <dbReference type="ChEBI" id="CHEBI:29108"/>
        <label>1</label>
    </ligand>
</feature>
<dbReference type="GO" id="GO:0046872">
    <property type="term" value="F:metal ion binding"/>
    <property type="evidence" value="ECO:0007669"/>
    <property type="project" value="UniProtKB-KW"/>
</dbReference>
<proteinExistence type="inferred from homology"/>
<dbReference type="FunFam" id="1.10.420.10:FF:000001">
    <property type="entry name" value="Peroxidase"/>
    <property type="match status" value="1"/>
</dbReference>
<feature type="active site" description="Proton acceptor" evidence="14">
    <location>
        <position position="85"/>
    </location>
</feature>
<evidence type="ECO:0000256" key="6">
    <source>
        <dbReference type="ARBA" id="ARBA00022559"/>
    </source>
</evidence>
<evidence type="ECO:0000256" key="1">
    <source>
        <dbReference type="ARBA" id="ARBA00000189"/>
    </source>
</evidence>
<organism evidence="20 21">
    <name type="scientific">Cannabis sativa</name>
    <name type="common">Hemp</name>
    <name type="synonym">Marijuana</name>
    <dbReference type="NCBI Taxonomy" id="3483"/>
    <lineage>
        <taxon>Eukaryota</taxon>
        <taxon>Viridiplantae</taxon>
        <taxon>Streptophyta</taxon>
        <taxon>Embryophyta</taxon>
        <taxon>Tracheophyta</taxon>
        <taxon>Spermatophyta</taxon>
        <taxon>Magnoliopsida</taxon>
        <taxon>eudicotyledons</taxon>
        <taxon>Gunneridae</taxon>
        <taxon>Pentapetalae</taxon>
        <taxon>rosids</taxon>
        <taxon>fabids</taxon>
        <taxon>Rosales</taxon>
        <taxon>Cannabaceae</taxon>
        <taxon>Cannabis</taxon>
    </lineage>
</organism>
<dbReference type="PROSITE" id="PS00435">
    <property type="entry name" value="PEROXIDASE_1"/>
    <property type="match status" value="1"/>
</dbReference>
<evidence type="ECO:0000256" key="17">
    <source>
        <dbReference type="PIRSR" id="PIRSR600823-4"/>
    </source>
</evidence>
<evidence type="ECO:0000256" key="13">
    <source>
        <dbReference type="ARBA" id="ARBA00023324"/>
    </source>
</evidence>
<feature type="binding site" evidence="16">
    <location>
        <position position="91"/>
    </location>
    <ligand>
        <name>Ca(2+)</name>
        <dbReference type="ChEBI" id="CHEBI:29108"/>
        <label>1</label>
    </ligand>
</feature>
<gene>
    <name evidence="20" type="ORF">G4B88_009843</name>
</gene>
<dbReference type="PRINTS" id="PR00458">
    <property type="entry name" value="PEROXIDASE"/>
</dbReference>
<accession>A0A7J6HSI1</accession>
<feature type="disulfide bond" evidence="18">
    <location>
        <begin position="87"/>
        <end position="92"/>
    </location>
</feature>
<dbReference type="InterPro" id="IPR000823">
    <property type="entry name" value="Peroxidase_pln"/>
</dbReference>
<evidence type="ECO:0000256" key="12">
    <source>
        <dbReference type="ARBA" id="ARBA00023157"/>
    </source>
</evidence>
<dbReference type="Gene3D" id="1.10.520.10">
    <property type="match status" value="1"/>
</dbReference>
<keyword evidence="21" id="KW-1185">Reference proteome</keyword>
<feature type="binding site" evidence="16">
    <location>
        <position position="276"/>
    </location>
    <ligand>
        <name>Ca(2+)</name>
        <dbReference type="ChEBI" id="CHEBI:29108"/>
        <label>2</label>
    </ligand>
</feature>
<dbReference type="GO" id="GO:0042744">
    <property type="term" value="P:hydrogen peroxide catabolic process"/>
    <property type="evidence" value="ECO:0007669"/>
    <property type="project" value="UniProtKB-KW"/>
</dbReference>
<dbReference type="PRINTS" id="PR00461">
    <property type="entry name" value="PLPEROXIDASE"/>
</dbReference>
<protein>
    <recommendedName>
        <fullName evidence="4">peroxidase</fullName>
        <ecNumber evidence="4">1.11.1.7</ecNumber>
    </recommendedName>
</protein>
<dbReference type="GO" id="GO:0006979">
    <property type="term" value="P:response to oxidative stress"/>
    <property type="evidence" value="ECO:0007669"/>
    <property type="project" value="InterPro"/>
</dbReference>
<dbReference type="InterPro" id="IPR019793">
    <property type="entry name" value="Peroxidases_heam-ligand_BS"/>
</dbReference>
<keyword evidence="11 16" id="KW-0408">Iron</keyword>
<feature type="disulfide bond" evidence="18">
    <location>
        <begin position="222"/>
        <end position="254"/>
    </location>
</feature>
<dbReference type="FunFam" id="1.10.520.10:FF:000008">
    <property type="entry name" value="Peroxidase"/>
    <property type="match status" value="1"/>
</dbReference>
<keyword evidence="6" id="KW-0575">Peroxidase</keyword>
<feature type="binding site" evidence="16">
    <location>
        <position position="93"/>
    </location>
    <ligand>
        <name>Ca(2+)</name>
        <dbReference type="ChEBI" id="CHEBI:29108"/>
        <label>1</label>
    </ligand>
</feature>
<name>A0A7J6HSI1_CANSA</name>
<feature type="binding site" description="axial binding residue" evidence="16">
    <location>
        <position position="215"/>
    </location>
    <ligand>
        <name>heme b</name>
        <dbReference type="ChEBI" id="CHEBI:60344"/>
    </ligand>
    <ligandPart>
        <name>Fe</name>
        <dbReference type="ChEBI" id="CHEBI:18248"/>
    </ligandPart>
</feature>
<dbReference type="AlphaFoldDB" id="A0A7J6HSI1"/>
<feature type="binding site" evidence="16">
    <location>
        <position position="268"/>
    </location>
    <ligand>
        <name>Ca(2+)</name>
        <dbReference type="ChEBI" id="CHEBI:29108"/>
        <label>2</label>
    </ligand>
</feature>
<keyword evidence="10" id="KW-0560">Oxidoreductase</keyword>
<evidence type="ECO:0000256" key="5">
    <source>
        <dbReference type="ARBA" id="ARBA00022525"/>
    </source>
</evidence>
<dbReference type="PROSITE" id="PS00436">
    <property type="entry name" value="PEROXIDASE_2"/>
    <property type="match status" value="1"/>
</dbReference>
<feature type="domain" description="Plant heme peroxidase family profile" evidence="19">
    <location>
        <begin position="44"/>
        <end position="344"/>
    </location>
</feature>
<dbReference type="PANTHER" id="PTHR31517:SF59">
    <property type="entry name" value="PEROXIDASE"/>
    <property type="match status" value="1"/>
</dbReference>
<dbReference type="Pfam" id="PF00141">
    <property type="entry name" value="peroxidase"/>
    <property type="match status" value="1"/>
</dbReference>
<keyword evidence="8 16" id="KW-0479">Metal-binding</keyword>
<comment type="catalytic activity">
    <reaction evidence="1">
        <text>2 a phenolic donor + H2O2 = 2 a phenolic radical donor + 2 H2O</text>
        <dbReference type="Rhea" id="RHEA:56136"/>
        <dbReference type="ChEBI" id="CHEBI:15377"/>
        <dbReference type="ChEBI" id="CHEBI:16240"/>
        <dbReference type="ChEBI" id="CHEBI:139520"/>
        <dbReference type="ChEBI" id="CHEBI:139521"/>
        <dbReference type="EC" id="1.11.1.7"/>
    </reaction>
</comment>
<dbReference type="InterPro" id="IPR019794">
    <property type="entry name" value="Peroxidases_AS"/>
</dbReference>
<dbReference type="CDD" id="cd00693">
    <property type="entry name" value="secretory_peroxidase"/>
    <property type="match status" value="1"/>
</dbReference>
<evidence type="ECO:0000256" key="3">
    <source>
        <dbReference type="ARBA" id="ARBA00006873"/>
    </source>
</evidence>
<keyword evidence="7" id="KW-0349">Heme</keyword>
<sequence>MSVPYFSSTFSFIALSIIMVVILSSTSFALAKPSKQSRPRPHRHLSVDYYAKSCPQLEQLVSSVTAQQFKESPISGPATIRLFFHDCFVEGCDASILITSRPGSKILAEKDAVDNKDLREEGFESIRLAKALVETKCPGVVSCADILAIAARDYVHSAGGPYYQVTKGRWDGKMSMASRVSSNIPQANHTVDQMLKLFNSKGLALEDLVVLSGAHTMGFAHCQQFVSRLYDYRGSKQPDPAIDPKLLKALRMYCPHFGGNSDIVAPFDVTTPFSFDHAYYGNLESNLGLLASDQALFLDPRTRPLVKDFATDKQKFFQAFGLAMEKMGSIGVKRGRKHGEKRKDFADTPLHKLYSTEGKYDIYLLLGDDYNKEKKQKESWMIKHGNLDLLLQAVCNTSNLHQDSIKKLKKEAERRPTNGVKAYISLAAIQRMRETVPQTIQCALAKEAKATTKAEKYCLRSLEMAYAMVLFDLLKVDPTSDEESDDGVLSPQGLVEAQAPSGETEKGFMRRLLQAVCNTSNLHQDSIKKLKKEAERRPTNGVKAYISLAAIQRMRETVPQTIQCALAKEAKATTKAEKYCLRSLEMAYAMVLFDLLKRDTYLQDFPLTIESDEESDDGVLSPQGLVEAQAPSGETEKGFMRRLLQAVCNTSNLHQDSIKKLKKEAERRPTNGVKAYISLAAIQRMRETVPQTIQCALAKEAKATTKAEKYCLRSLEMAYAMVLFDLLKRDTYLQDFPLTIESDEESDDGVLSPQGLVEAQAPSGETEKGNNLICLLRGTVIDLHVLLTFTS</sequence>
<dbReference type="PROSITE" id="PS50873">
    <property type="entry name" value="PEROXIDASE_4"/>
    <property type="match status" value="1"/>
</dbReference>
<feature type="binding site" evidence="16">
    <location>
        <position position="86"/>
    </location>
    <ligand>
        <name>Ca(2+)</name>
        <dbReference type="ChEBI" id="CHEBI:29108"/>
        <label>1</label>
    </ligand>
</feature>
<dbReference type="EC" id="1.11.1.7" evidence="4"/>
<evidence type="ECO:0000256" key="14">
    <source>
        <dbReference type="PIRSR" id="PIRSR600823-1"/>
    </source>
</evidence>
<feature type="disulfide bond" evidence="18">
    <location>
        <begin position="54"/>
        <end position="137"/>
    </location>
</feature>
<evidence type="ECO:0000256" key="2">
    <source>
        <dbReference type="ARBA" id="ARBA00002322"/>
    </source>
</evidence>
<evidence type="ECO:0000256" key="10">
    <source>
        <dbReference type="ARBA" id="ARBA00023002"/>
    </source>
</evidence>
<evidence type="ECO:0000256" key="4">
    <source>
        <dbReference type="ARBA" id="ARBA00012313"/>
    </source>
</evidence>
<evidence type="ECO:0000256" key="11">
    <source>
        <dbReference type="ARBA" id="ARBA00023004"/>
    </source>
</evidence>
<evidence type="ECO:0000313" key="20">
    <source>
        <dbReference type="EMBL" id="KAF4398227.1"/>
    </source>
</evidence>
<dbReference type="PANTHER" id="PTHR31517">
    <property type="match status" value="1"/>
</dbReference>
<dbReference type="SUPFAM" id="SSF48113">
    <property type="entry name" value="Heme-dependent peroxidases"/>
    <property type="match status" value="1"/>
</dbReference>
<keyword evidence="13" id="KW-0376">Hydrogen peroxide</keyword>
<keyword evidence="5" id="KW-0964">Secreted</keyword>
<keyword evidence="12 18" id="KW-1015">Disulfide bond</keyword>
<evidence type="ECO:0000256" key="9">
    <source>
        <dbReference type="ARBA" id="ARBA00022837"/>
    </source>
</evidence>